<dbReference type="InterPro" id="IPR005474">
    <property type="entry name" value="Transketolase_N"/>
</dbReference>
<comment type="catalytic activity">
    <reaction evidence="14">
        <text>D-sedoheptulose 7-phosphate + D-glyceraldehyde 3-phosphate = aldehydo-D-ribose 5-phosphate + D-xylulose 5-phosphate</text>
        <dbReference type="Rhea" id="RHEA:10508"/>
        <dbReference type="ChEBI" id="CHEBI:57483"/>
        <dbReference type="ChEBI" id="CHEBI:57737"/>
        <dbReference type="ChEBI" id="CHEBI:58273"/>
        <dbReference type="ChEBI" id="CHEBI:59776"/>
        <dbReference type="EC" id="2.2.1.1"/>
    </reaction>
</comment>
<dbReference type="Gene3D" id="3.40.50.920">
    <property type="match status" value="1"/>
</dbReference>
<dbReference type="PANTHER" id="PTHR43522">
    <property type="entry name" value="TRANSKETOLASE"/>
    <property type="match status" value="1"/>
</dbReference>
<dbReference type="SMART" id="SM00861">
    <property type="entry name" value="Transket_pyr"/>
    <property type="match status" value="1"/>
</dbReference>
<keyword evidence="13" id="KW-0786">Thiamine pyrophosphate</keyword>
<dbReference type="EMBL" id="BQKE01000001">
    <property type="protein sequence ID" value="GJM61031.1"/>
    <property type="molecule type" value="Genomic_DNA"/>
</dbReference>
<dbReference type="PROSITE" id="PS00802">
    <property type="entry name" value="TRANSKETOLASE_2"/>
    <property type="match status" value="1"/>
</dbReference>
<dbReference type="GO" id="GO:0006098">
    <property type="term" value="P:pentose-phosphate shunt"/>
    <property type="evidence" value="ECO:0007669"/>
    <property type="project" value="TreeGrafter"/>
</dbReference>
<comment type="subunit">
    <text evidence="7">Homodimer.</text>
</comment>
<dbReference type="InterPro" id="IPR033247">
    <property type="entry name" value="Transketolase_fam"/>
</dbReference>
<protein>
    <recommendedName>
        <fullName evidence="8">transketolase</fullName>
        <ecNumber evidence="8">2.2.1.1</ecNumber>
    </recommendedName>
</protein>
<evidence type="ECO:0000313" key="16">
    <source>
        <dbReference type="EMBL" id="GJM61031.1"/>
    </source>
</evidence>
<dbReference type="InterPro" id="IPR049557">
    <property type="entry name" value="Transketolase_CS"/>
</dbReference>
<evidence type="ECO:0000256" key="11">
    <source>
        <dbReference type="ARBA" id="ARBA00022837"/>
    </source>
</evidence>
<keyword evidence="12" id="KW-0460">Magnesium</keyword>
<dbReference type="AlphaFoldDB" id="A0AAN5AL26"/>
<dbReference type="SUPFAM" id="SSF52922">
    <property type="entry name" value="TK C-terminal domain-like"/>
    <property type="match status" value="1"/>
</dbReference>
<dbReference type="CDD" id="cd02012">
    <property type="entry name" value="TPP_TK"/>
    <property type="match status" value="1"/>
</dbReference>
<reference evidence="16 17" key="1">
    <citation type="submission" date="2021-12" db="EMBL/GenBank/DDBJ databases">
        <title>Genome sequencing of bacteria with rrn-lacking chromosome and rrn-plasmid.</title>
        <authorList>
            <person name="Anda M."/>
            <person name="Iwasaki W."/>
        </authorList>
    </citation>
    <scope>NUCLEOTIDE SEQUENCE [LARGE SCALE GENOMIC DNA]</scope>
    <source>
        <strain evidence="16 17">NBRC 15940</strain>
    </source>
</reference>
<accession>A0AAN5AL26</accession>
<evidence type="ECO:0000256" key="9">
    <source>
        <dbReference type="ARBA" id="ARBA00022679"/>
    </source>
</evidence>
<dbReference type="CDD" id="cd07033">
    <property type="entry name" value="TPP_PYR_DXS_TK_like"/>
    <property type="match status" value="1"/>
</dbReference>
<dbReference type="Pfam" id="PF02779">
    <property type="entry name" value="Transket_pyr"/>
    <property type="match status" value="1"/>
</dbReference>
<comment type="cofactor">
    <cofactor evidence="1">
        <name>Ca(2+)</name>
        <dbReference type="ChEBI" id="CHEBI:29108"/>
    </cofactor>
</comment>
<comment type="cofactor">
    <cofactor evidence="2">
        <name>Mn(2+)</name>
        <dbReference type="ChEBI" id="CHEBI:29035"/>
    </cofactor>
</comment>
<organism evidence="16 17">
    <name type="scientific">Persicobacter diffluens</name>
    <dbReference type="NCBI Taxonomy" id="981"/>
    <lineage>
        <taxon>Bacteria</taxon>
        <taxon>Pseudomonadati</taxon>
        <taxon>Bacteroidota</taxon>
        <taxon>Cytophagia</taxon>
        <taxon>Cytophagales</taxon>
        <taxon>Persicobacteraceae</taxon>
        <taxon>Persicobacter</taxon>
    </lineage>
</organism>
<keyword evidence="9" id="KW-0808">Transferase</keyword>
<dbReference type="PANTHER" id="PTHR43522:SF2">
    <property type="entry name" value="TRANSKETOLASE 1-RELATED"/>
    <property type="match status" value="1"/>
</dbReference>
<dbReference type="Pfam" id="PF22613">
    <property type="entry name" value="Transketolase_C_1"/>
    <property type="match status" value="1"/>
</dbReference>
<keyword evidence="17" id="KW-1185">Reference proteome</keyword>
<dbReference type="InterPro" id="IPR055152">
    <property type="entry name" value="Transketolase-like_C_2"/>
</dbReference>
<keyword evidence="10" id="KW-0479">Metal-binding</keyword>
<dbReference type="InterPro" id="IPR029061">
    <property type="entry name" value="THDP-binding"/>
</dbReference>
<evidence type="ECO:0000256" key="4">
    <source>
        <dbReference type="ARBA" id="ARBA00001946"/>
    </source>
</evidence>
<comment type="caution">
    <text evidence="16">The sequence shown here is derived from an EMBL/GenBank/DDBJ whole genome shotgun (WGS) entry which is preliminary data.</text>
</comment>
<dbReference type="Proteomes" id="UP001310022">
    <property type="component" value="Unassembled WGS sequence"/>
</dbReference>
<evidence type="ECO:0000256" key="8">
    <source>
        <dbReference type="ARBA" id="ARBA00013152"/>
    </source>
</evidence>
<dbReference type="PROSITE" id="PS00801">
    <property type="entry name" value="TRANSKETOLASE_1"/>
    <property type="match status" value="1"/>
</dbReference>
<dbReference type="InterPro" id="IPR005475">
    <property type="entry name" value="Transketolase-like_Pyr-bd"/>
</dbReference>
<evidence type="ECO:0000256" key="12">
    <source>
        <dbReference type="ARBA" id="ARBA00022842"/>
    </source>
</evidence>
<evidence type="ECO:0000256" key="5">
    <source>
        <dbReference type="ARBA" id="ARBA00001964"/>
    </source>
</evidence>
<comment type="similarity">
    <text evidence="6">Belongs to the transketolase family.</text>
</comment>
<evidence type="ECO:0000256" key="6">
    <source>
        <dbReference type="ARBA" id="ARBA00007131"/>
    </source>
</evidence>
<evidence type="ECO:0000256" key="1">
    <source>
        <dbReference type="ARBA" id="ARBA00001913"/>
    </source>
</evidence>
<comment type="cofactor">
    <cofactor evidence="4">
        <name>Mg(2+)</name>
        <dbReference type="ChEBI" id="CHEBI:18420"/>
    </cofactor>
</comment>
<evidence type="ECO:0000256" key="2">
    <source>
        <dbReference type="ARBA" id="ARBA00001936"/>
    </source>
</evidence>
<gene>
    <name evidence="16" type="ORF">PEDI_15830</name>
</gene>
<evidence type="ECO:0000256" key="3">
    <source>
        <dbReference type="ARBA" id="ARBA00001941"/>
    </source>
</evidence>
<evidence type="ECO:0000313" key="17">
    <source>
        <dbReference type="Proteomes" id="UP001310022"/>
    </source>
</evidence>
<dbReference type="EC" id="2.2.1.1" evidence="8"/>
<dbReference type="Gene3D" id="3.40.50.970">
    <property type="match status" value="2"/>
</dbReference>
<dbReference type="InterPro" id="IPR020826">
    <property type="entry name" value="Transketolase_BS"/>
</dbReference>
<dbReference type="FunFam" id="3.40.50.970:FF:000045">
    <property type="entry name" value="Transketolase"/>
    <property type="match status" value="1"/>
</dbReference>
<dbReference type="Pfam" id="PF00456">
    <property type="entry name" value="Transketolase_N"/>
    <property type="match status" value="1"/>
</dbReference>
<evidence type="ECO:0000256" key="13">
    <source>
        <dbReference type="ARBA" id="ARBA00023052"/>
    </source>
</evidence>
<dbReference type="GO" id="GO:0004802">
    <property type="term" value="F:transketolase activity"/>
    <property type="evidence" value="ECO:0007669"/>
    <property type="project" value="UniProtKB-EC"/>
</dbReference>
<evidence type="ECO:0000256" key="7">
    <source>
        <dbReference type="ARBA" id="ARBA00011738"/>
    </source>
</evidence>
<proteinExistence type="inferred from homology"/>
<name>A0AAN5AL26_9BACT</name>
<dbReference type="FunFam" id="3.40.50.970:FF:000004">
    <property type="entry name" value="Transketolase"/>
    <property type="match status" value="1"/>
</dbReference>
<sequence>MSAFDYICEQFQHVTKLMNNEILNRAADNIRILSASMVEKAKSGHPGGAMGGADFINLLYTEFLNYDPKDPRWINRDRFFMDPGHMSPMLYSQLHMLGHYSMEDLKNFRQWGSPTPGHPEVDLDRGVENTSGPLGQGHAMAVGAAIAERFLVARFGEWMAHKTYAFISDGGIQEEISQGAGRIAGHLGLGNLIMFYDANDIQLSTEVDEVTSEDVAKKYEAWNWHVVTVEGNNVEALREALVAANADDRPSLIIGKTIMGKGAVTAEGESFERKVSTHGQPLTAAGASLDKTIENLGGDAANPFVVFEDVAAFYAKVLEEKADYASEKKAAQAEWAKAHPELAAKLEQFFSGEATAINWESIEQKQGVATRAASATVLGHLAENVENMIVSSADLSNSDKTDGFLKKTTVLKKGDFSGAFLQAGVCEFTMAVIANGIALHGGVQVAVATFFVFSDYMKPAFRLSALMGLPVKYIWTHDAFRVGEDGPTHQPIEQEAQIRLMEKLKNHHGDMSLLALRPADADETTVAWKMAMENTKTPTALIFSRQNIKSQVSYTEALGAERGAYIVKDVENPDVILVASGSEVATLADGAGKLEADGLKVRIVSAPSEGLFRTQDKAYQQAVLPTNVPTFGMTAGLPVTLEGLVGPFGKVFGLDHFGYSAPAGVLDEKFGFTGENVVKQVTEYLAEVKA</sequence>
<comment type="cofactor">
    <cofactor evidence="3">
        <name>Co(2+)</name>
        <dbReference type="ChEBI" id="CHEBI:48828"/>
    </cofactor>
</comment>
<evidence type="ECO:0000259" key="15">
    <source>
        <dbReference type="SMART" id="SM00861"/>
    </source>
</evidence>
<dbReference type="SUPFAM" id="SSF52518">
    <property type="entry name" value="Thiamin diphosphate-binding fold (THDP-binding)"/>
    <property type="match status" value="2"/>
</dbReference>
<evidence type="ECO:0000256" key="14">
    <source>
        <dbReference type="ARBA" id="ARBA00049473"/>
    </source>
</evidence>
<dbReference type="InterPro" id="IPR009014">
    <property type="entry name" value="Transketo_C/PFOR_II"/>
</dbReference>
<evidence type="ECO:0000256" key="10">
    <source>
        <dbReference type="ARBA" id="ARBA00022723"/>
    </source>
</evidence>
<dbReference type="GO" id="GO:0005829">
    <property type="term" value="C:cytosol"/>
    <property type="evidence" value="ECO:0007669"/>
    <property type="project" value="TreeGrafter"/>
</dbReference>
<feature type="domain" description="Transketolase-like pyrimidine-binding" evidence="15">
    <location>
        <begin position="368"/>
        <end position="550"/>
    </location>
</feature>
<comment type="cofactor">
    <cofactor evidence="5">
        <name>thiamine diphosphate</name>
        <dbReference type="ChEBI" id="CHEBI:58937"/>
    </cofactor>
</comment>
<keyword evidence="11" id="KW-0106">Calcium</keyword>
<dbReference type="GO" id="GO:0046872">
    <property type="term" value="F:metal ion binding"/>
    <property type="evidence" value="ECO:0007669"/>
    <property type="project" value="UniProtKB-KW"/>
</dbReference>